<dbReference type="EMBL" id="BAAAGU010000009">
    <property type="protein sequence ID" value="GAA0637416.1"/>
    <property type="molecule type" value="Genomic_DNA"/>
</dbReference>
<evidence type="ECO:0000313" key="2">
    <source>
        <dbReference type="Proteomes" id="UP001500724"/>
    </source>
</evidence>
<comment type="caution">
    <text evidence="1">The sequence shown here is derived from an EMBL/GenBank/DDBJ whole genome shotgun (WGS) entry which is preliminary data.</text>
</comment>
<organism evidence="1 2">
    <name type="scientific">Streptomyces thermocarboxydovorans</name>
    <dbReference type="NCBI Taxonomy" id="59298"/>
    <lineage>
        <taxon>Bacteria</taxon>
        <taxon>Bacillati</taxon>
        <taxon>Actinomycetota</taxon>
        <taxon>Actinomycetes</taxon>
        <taxon>Kitasatosporales</taxon>
        <taxon>Streptomycetaceae</taxon>
        <taxon>Streptomyces</taxon>
    </lineage>
</organism>
<accession>A0ABP3SK88</accession>
<keyword evidence="2" id="KW-1185">Reference proteome</keyword>
<protein>
    <submittedName>
        <fullName evidence="1">Uncharacterized protein</fullName>
    </submittedName>
</protein>
<proteinExistence type="predicted"/>
<sequence>MVSRIELDEADRRAVERARRMLAESEPSAAPEDAAAYEAWCADRVGRLLAAVDMLLQVVDQGGSFGRRGD</sequence>
<evidence type="ECO:0000313" key="1">
    <source>
        <dbReference type="EMBL" id="GAA0637416.1"/>
    </source>
</evidence>
<dbReference type="Proteomes" id="UP001500724">
    <property type="component" value="Unassembled WGS sequence"/>
</dbReference>
<name>A0ABP3SK88_9ACTN</name>
<gene>
    <name evidence="1" type="ORF">GCM10009535_12250</name>
</gene>
<reference evidence="2" key="1">
    <citation type="journal article" date="2019" name="Int. J. Syst. Evol. Microbiol.">
        <title>The Global Catalogue of Microorganisms (GCM) 10K type strain sequencing project: providing services to taxonomists for standard genome sequencing and annotation.</title>
        <authorList>
            <consortium name="The Broad Institute Genomics Platform"/>
            <consortium name="The Broad Institute Genome Sequencing Center for Infectious Disease"/>
            <person name="Wu L."/>
            <person name="Ma J."/>
        </authorList>
    </citation>
    <scope>NUCLEOTIDE SEQUENCE [LARGE SCALE GENOMIC DNA]</scope>
    <source>
        <strain evidence="2">JCM 10367</strain>
    </source>
</reference>
<dbReference type="RefSeq" id="WP_343998329.1">
    <property type="nucleotide sequence ID" value="NZ_BAAAGU010000009.1"/>
</dbReference>